<keyword evidence="5 7" id="KW-0443">Lipid metabolism</keyword>
<evidence type="ECO:0000313" key="10">
    <source>
        <dbReference type="Proteomes" id="UP000036958"/>
    </source>
</evidence>
<dbReference type="Proteomes" id="UP000036958">
    <property type="component" value="Unassembled WGS sequence"/>
</dbReference>
<feature type="active site" description="Proton acceptor" evidence="7">
    <location>
        <position position="249"/>
    </location>
</feature>
<dbReference type="InterPro" id="IPR011004">
    <property type="entry name" value="Trimer_LpxA-like_sf"/>
</dbReference>
<dbReference type="UniPathway" id="UPA00973"/>
<reference evidence="10" key="1">
    <citation type="submission" date="2015-07" db="EMBL/GenBank/DDBJ databases">
        <title>Genome sequencing of Sunxiuqinia dokdonensis strain SK.</title>
        <authorList>
            <person name="Ahn S."/>
            <person name="Kim B.-C."/>
        </authorList>
    </citation>
    <scope>NUCLEOTIDE SEQUENCE [LARGE SCALE GENOMIC DNA]</scope>
    <source>
        <strain evidence="10">SK</strain>
    </source>
</reference>
<comment type="function">
    <text evidence="7">Catalyzes the N-acylation of UDP-3-O-acylglucosamine using 3-hydroxyacyl-ACP as the acyl donor. Is involved in the biosynthesis of lipid A, a phosphorylated glycolipid that anchors the lipopolysaccharide to the outer membrane of the cell.</text>
</comment>
<dbReference type="EC" id="2.3.1.191" evidence="7"/>
<dbReference type="Gene3D" id="3.40.1390.10">
    <property type="entry name" value="MurE/MurF, N-terminal domain"/>
    <property type="match status" value="1"/>
</dbReference>
<dbReference type="InterPro" id="IPR020573">
    <property type="entry name" value="UDP_GlcNAc_AcTrfase_non-rep"/>
</dbReference>
<keyword evidence="2 7" id="KW-0441">Lipid A biosynthesis</keyword>
<keyword evidence="1 7" id="KW-0444">Lipid biosynthesis</keyword>
<dbReference type="EMBL" id="LGIA01000153">
    <property type="protein sequence ID" value="KOH44745.1"/>
    <property type="molecule type" value="Genomic_DNA"/>
</dbReference>
<dbReference type="NCBIfam" id="NF002060">
    <property type="entry name" value="PRK00892.1"/>
    <property type="match status" value="1"/>
</dbReference>
<gene>
    <name evidence="7" type="primary">lpxD</name>
    <name evidence="9" type="ORF">NC99_24050</name>
</gene>
<evidence type="ECO:0000313" key="9">
    <source>
        <dbReference type="EMBL" id="KOH44745.1"/>
    </source>
</evidence>
<feature type="domain" description="UDP-3-O-[3-hydroxymyristoyl] glucosamine N-acyltransferase non-repeat region" evidence="8">
    <location>
        <begin position="30"/>
        <end position="97"/>
    </location>
</feature>
<comment type="subunit">
    <text evidence="7">Homotrimer.</text>
</comment>
<comment type="similarity">
    <text evidence="7">Belongs to the transferase hexapeptide repeat family. LpxD subfamily.</text>
</comment>
<accession>A0A0L8V8E4</accession>
<dbReference type="PANTHER" id="PTHR43378">
    <property type="entry name" value="UDP-3-O-ACYLGLUCOSAMINE N-ACYLTRANSFERASE"/>
    <property type="match status" value="1"/>
</dbReference>
<dbReference type="Pfam" id="PF04613">
    <property type="entry name" value="LpxD"/>
    <property type="match status" value="1"/>
</dbReference>
<dbReference type="STRING" id="1409788.NC99_24050"/>
<evidence type="ECO:0000256" key="4">
    <source>
        <dbReference type="ARBA" id="ARBA00022737"/>
    </source>
</evidence>
<dbReference type="GO" id="GO:0016410">
    <property type="term" value="F:N-acyltransferase activity"/>
    <property type="evidence" value="ECO:0007669"/>
    <property type="project" value="InterPro"/>
</dbReference>
<dbReference type="SUPFAM" id="SSF51161">
    <property type="entry name" value="Trimeric LpxA-like enzymes"/>
    <property type="match status" value="1"/>
</dbReference>
<evidence type="ECO:0000256" key="1">
    <source>
        <dbReference type="ARBA" id="ARBA00022516"/>
    </source>
</evidence>
<keyword evidence="3 7" id="KW-0808">Transferase</keyword>
<dbReference type="GO" id="GO:0009245">
    <property type="term" value="P:lipid A biosynthetic process"/>
    <property type="evidence" value="ECO:0007669"/>
    <property type="project" value="UniProtKB-UniRule"/>
</dbReference>
<dbReference type="InterPro" id="IPR001451">
    <property type="entry name" value="Hexapep"/>
</dbReference>
<name>A0A0L8V8E4_9BACT</name>
<dbReference type="InterPro" id="IPR007691">
    <property type="entry name" value="LpxD"/>
</dbReference>
<keyword evidence="10" id="KW-1185">Reference proteome</keyword>
<dbReference type="Gene3D" id="2.160.10.10">
    <property type="entry name" value="Hexapeptide repeat proteins"/>
    <property type="match status" value="1"/>
</dbReference>
<dbReference type="GO" id="GO:0103118">
    <property type="term" value="F:UDP-3-O-[(3R)-3-hydroxyacyl]-glucosamine N-acyltransferase activity"/>
    <property type="evidence" value="ECO:0007669"/>
    <property type="project" value="UniProtKB-EC"/>
</dbReference>
<evidence type="ECO:0000256" key="6">
    <source>
        <dbReference type="ARBA" id="ARBA00023315"/>
    </source>
</evidence>
<evidence type="ECO:0000256" key="2">
    <source>
        <dbReference type="ARBA" id="ARBA00022556"/>
    </source>
</evidence>
<proteinExistence type="inferred from homology"/>
<keyword evidence="6 7" id="KW-0012">Acyltransferase</keyword>
<evidence type="ECO:0000256" key="7">
    <source>
        <dbReference type="HAMAP-Rule" id="MF_00523"/>
    </source>
</evidence>
<dbReference type="PATRIC" id="fig|1409788.3.peg.2484"/>
<protein>
    <recommendedName>
        <fullName evidence="7">UDP-3-O-acylglucosamine N-acyltransferase</fullName>
        <ecNumber evidence="7">2.3.1.191</ecNumber>
    </recommendedName>
</protein>
<dbReference type="PANTHER" id="PTHR43378:SF2">
    <property type="entry name" value="UDP-3-O-ACYLGLUCOSAMINE N-ACYLTRANSFERASE 1, MITOCHONDRIAL-RELATED"/>
    <property type="match status" value="1"/>
</dbReference>
<keyword evidence="4 7" id="KW-0677">Repeat</keyword>
<dbReference type="CDD" id="cd03352">
    <property type="entry name" value="LbH_LpxD"/>
    <property type="match status" value="1"/>
</dbReference>
<comment type="pathway">
    <text evidence="7">Bacterial outer membrane biogenesis; LPS lipid A biosynthesis.</text>
</comment>
<comment type="caution">
    <text evidence="9">The sequence shown here is derived from an EMBL/GenBank/DDBJ whole genome shotgun (WGS) entry which is preliminary data.</text>
</comment>
<dbReference type="GO" id="GO:0016020">
    <property type="term" value="C:membrane"/>
    <property type="evidence" value="ECO:0007669"/>
    <property type="project" value="GOC"/>
</dbReference>
<evidence type="ECO:0000259" key="8">
    <source>
        <dbReference type="Pfam" id="PF04613"/>
    </source>
</evidence>
<comment type="catalytic activity">
    <reaction evidence="7">
        <text>a UDP-3-O-[(3R)-3-hydroxyacyl]-alpha-D-glucosamine + a (3R)-hydroxyacyl-[ACP] = a UDP-2-N,3-O-bis[(3R)-3-hydroxyacyl]-alpha-D-glucosamine + holo-[ACP] + H(+)</text>
        <dbReference type="Rhea" id="RHEA:53836"/>
        <dbReference type="Rhea" id="RHEA-COMP:9685"/>
        <dbReference type="Rhea" id="RHEA-COMP:9945"/>
        <dbReference type="ChEBI" id="CHEBI:15378"/>
        <dbReference type="ChEBI" id="CHEBI:64479"/>
        <dbReference type="ChEBI" id="CHEBI:78827"/>
        <dbReference type="ChEBI" id="CHEBI:137740"/>
        <dbReference type="ChEBI" id="CHEBI:137748"/>
        <dbReference type="EC" id="2.3.1.191"/>
    </reaction>
</comment>
<evidence type="ECO:0000256" key="3">
    <source>
        <dbReference type="ARBA" id="ARBA00022679"/>
    </source>
</evidence>
<evidence type="ECO:0000256" key="5">
    <source>
        <dbReference type="ARBA" id="ARBA00023098"/>
    </source>
</evidence>
<organism evidence="9 10">
    <name type="scientific">Sunxiuqinia dokdonensis</name>
    <dbReference type="NCBI Taxonomy" id="1409788"/>
    <lineage>
        <taxon>Bacteria</taxon>
        <taxon>Pseudomonadati</taxon>
        <taxon>Bacteroidota</taxon>
        <taxon>Bacteroidia</taxon>
        <taxon>Marinilabiliales</taxon>
        <taxon>Prolixibacteraceae</taxon>
        <taxon>Sunxiuqinia</taxon>
    </lineage>
</organism>
<dbReference type="Pfam" id="PF00132">
    <property type="entry name" value="Hexapep"/>
    <property type="match status" value="2"/>
</dbReference>
<dbReference type="HAMAP" id="MF_00523">
    <property type="entry name" value="LpxD"/>
    <property type="match status" value="1"/>
</dbReference>
<sequence length="356" mass="38378">MQRAKKKYMEFKALNIAEFLHGTIEGDENISVNNVSKIEDGKPGTLAFLSNPKYERYIYETEASIVLVKNDFTPERAIKATLIRVDDPYQAFASLLDLYEQAKQLKSGIEQPSFIDPSATVGENIYFGAFAYLGQNSTLGNKVKIYPQVFIGSDVTIGDNTIIYAGAKIYDGSVIGSNCIIHAGAVIGSDGFGFAPRADGSYQKIPQVGNVILEDHVEIGANTTIDCSTMGSTIIRKGAKLDNLIQVAHNCEVGENTVMAALTGIAGSTKIGKNCMFGGQVGVAGHLTIGDDVKIGAMAGVSNNIKAGKTVLGAPAMDHDQALKSFVVYRRLPQMRDQLIDLQKEVTELKSKLNKQ</sequence>
<dbReference type="AlphaFoldDB" id="A0A0L8V8E4"/>
<dbReference type="NCBIfam" id="TIGR01853">
    <property type="entry name" value="lipid_A_lpxD"/>
    <property type="match status" value="1"/>
</dbReference>